<sequence precursor="true">MPEICKTRCLALLLLLSILWPASAPADQLAGDSTKAIQVSRSLSMPNFFADHMVIQRDRLVSIWGTAAAGADVKVQFKDSTASTLADAAGNWRVAFQSGEADPVGASIIVTSGTVSKTIEDVLVGEVWLASGQSNMAFTMNSVPMYREVILAADYPGIRMFNAPTVTAVEPQDDIDGEWTKCGPDTTGNYSAVAFFFARKLHQELGVPIGVIKTAWGGKPVETFTSREALNTLPATKKLVDRVLKFDSGFDEQKATQRYQKQLEAWKTKQAEWRKTPADKRGKLAKEPTKPKRPLNTEGRPGVLFNSMIHPFVGYTMRGAIWYQGESNAKPNAVPYDKTLPLMIRDWRQRWDDDFSFLFVQLANFRQPSTQPGTADDWALLQDRMRQLLDTTPKTGMAVINDVGEANDIHPKNKKDPGERLALWALANDYDRDIVFSGPLYQSSEVTGDSIKVTFDHVGSGLKSRDDQPLGRFEIAGADQVWRWADAEISSTNQVSVSHPDIPKPVAVRYAWASNPEGANLVNSEGLPTSVFRTDDW</sequence>
<dbReference type="InterPro" id="IPR036514">
    <property type="entry name" value="SGNH_hydro_sf"/>
</dbReference>
<dbReference type="RefSeq" id="WP_149752608.1">
    <property type="nucleotide sequence ID" value="NZ_LWSK01000001.1"/>
</dbReference>
<dbReference type="OrthoDB" id="9795554at2"/>
<dbReference type="GO" id="GO:0005975">
    <property type="term" value="P:carbohydrate metabolic process"/>
    <property type="evidence" value="ECO:0007669"/>
    <property type="project" value="TreeGrafter"/>
</dbReference>
<proteinExistence type="predicted"/>
<dbReference type="PANTHER" id="PTHR22901:SF0">
    <property type="entry name" value="SIALATE O-ACETYLESTERASE"/>
    <property type="match status" value="1"/>
</dbReference>
<dbReference type="InterPro" id="IPR039329">
    <property type="entry name" value="SIAE"/>
</dbReference>
<dbReference type="GO" id="GO:0001681">
    <property type="term" value="F:sialate O-acetylesterase activity"/>
    <property type="evidence" value="ECO:0007669"/>
    <property type="project" value="InterPro"/>
</dbReference>
<dbReference type="Gene3D" id="3.40.50.1110">
    <property type="entry name" value="SGNH hydrolase"/>
    <property type="match status" value="1"/>
</dbReference>
<dbReference type="PANTHER" id="PTHR22901">
    <property type="entry name" value="SIALATE O-ACETYLESTERASE"/>
    <property type="match status" value="1"/>
</dbReference>
<protein>
    <submittedName>
        <fullName evidence="3">Uncharacterized protein</fullName>
    </submittedName>
</protein>
<accession>A0A5B1CE92</accession>
<evidence type="ECO:0000256" key="2">
    <source>
        <dbReference type="SAM" id="SignalP"/>
    </source>
</evidence>
<evidence type="ECO:0000313" key="3">
    <source>
        <dbReference type="EMBL" id="KAA1258532.1"/>
    </source>
</evidence>
<dbReference type="Proteomes" id="UP000322699">
    <property type="component" value="Unassembled WGS sequence"/>
</dbReference>
<organism evidence="3 4">
    <name type="scientific">Rubripirellula obstinata</name>
    <dbReference type="NCBI Taxonomy" id="406547"/>
    <lineage>
        <taxon>Bacteria</taxon>
        <taxon>Pseudomonadati</taxon>
        <taxon>Planctomycetota</taxon>
        <taxon>Planctomycetia</taxon>
        <taxon>Pirellulales</taxon>
        <taxon>Pirellulaceae</taxon>
        <taxon>Rubripirellula</taxon>
    </lineage>
</organism>
<feature type="signal peptide" evidence="2">
    <location>
        <begin position="1"/>
        <end position="26"/>
    </location>
</feature>
<evidence type="ECO:0000313" key="4">
    <source>
        <dbReference type="Proteomes" id="UP000322699"/>
    </source>
</evidence>
<name>A0A5B1CE92_9BACT</name>
<keyword evidence="4" id="KW-1185">Reference proteome</keyword>
<feature type="region of interest" description="Disordered" evidence="1">
    <location>
        <begin position="274"/>
        <end position="299"/>
    </location>
</feature>
<dbReference type="SUPFAM" id="SSF52266">
    <property type="entry name" value="SGNH hydrolase"/>
    <property type="match status" value="1"/>
</dbReference>
<reference evidence="3 4" key="1">
    <citation type="submission" date="2019-08" db="EMBL/GenBank/DDBJ databases">
        <title>Deep-cultivation of Planctomycetes and their phenomic and genomic characterization uncovers novel biology.</title>
        <authorList>
            <person name="Wiegand S."/>
            <person name="Jogler M."/>
            <person name="Boedeker C."/>
            <person name="Pinto D."/>
            <person name="Vollmers J."/>
            <person name="Rivas-Marin E."/>
            <person name="Kohn T."/>
            <person name="Peeters S.H."/>
            <person name="Heuer A."/>
            <person name="Rast P."/>
            <person name="Oberbeckmann S."/>
            <person name="Bunk B."/>
            <person name="Jeske O."/>
            <person name="Meyerdierks A."/>
            <person name="Storesund J.E."/>
            <person name="Kallscheuer N."/>
            <person name="Luecker S."/>
            <person name="Lage O.M."/>
            <person name="Pohl T."/>
            <person name="Merkel B.J."/>
            <person name="Hornburger P."/>
            <person name="Mueller R.-W."/>
            <person name="Bruemmer F."/>
            <person name="Labrenz M."/>
            <person name="Spormann A.M."/>
            <person name="Op Den Camp H."/>
            <person name="Overmann J."/>
            <person name="Amann R."/>
            <person name="Jetten M.S.M."/>
            <person name="Mascher T."/>
            <person name="Medema M.H."/>
            <person name="Devos D.P."/>
            <person name="Kaster A.-K."/>
            <person name="Ovreas L."/>
            <person name="Rohde M."/>
            <person name="Galperin M.Y."/>
            <person name="Jogler C."/>
        </authorList>
    </citation>
    <scope>NUCLEOTIDE SEQUENCE [LARGE SCALE GENOMIC DNA]</scope>
    <source>
        <strain evidence="3 4">LF1</strain>
    </source>
</reference>
<dbReference type="EMBL" id="VRLW01000001">
    <property type="protein sequence ID" value="KAA1258532.1"/>
    <property type="molecule type" value="Genomic_DNA"/>
</dbReference>
<dbReference type="AlphaFoldDB" id="A0A5B1CE92"/>
<keyword evidence="2" id="KW-0732">Signal</keyword>
<evidence type="ECO:0000256" key="1">
    <source>
        <dbReference type="SAM" id="MobiDB-lite"/>
    </source>
</evidence>
<feature type="chain" id="PRO_5022658271" evidence="2">
    <location>
        <begin position="27"/>
        <end position="537"/>
    </location>
</feature>
<gene>
    <name evidence="3" type="ORF">LF1_10520</name>
</gene>
<comment type="caution">
    <text evidence="3">The sequence shown here is derived from an EMBL/GenBank/DDBJ whole genome shotgun (WGS) entry which is preliminary data.</text>
</comment>
<feature type="compositionally biased region" description="Basic and acidic residues" evidence="1">
    <location>
        <begin position="274"/>
        <end position="290"/>
    </location>
</feature>